<evidence type="ECO:0000256" key="3">
    <source>
        <dbReference type="ARBA" id="ARBA00023125"/>
    </source>
</evidence>
<keyword evidence="8" id="KW-1185">Reference proteome</keyword>
<accession>D6TQ64</accession>
<gene>
    <name evidence="7" type="ORF">Krac_6942</name>
</gene>
<keyword evidence="4" id="KW-0233">DNA recombination</keyword>
<dbReference type="PROSITE" id="PS50531">
    <property type="entry name" value="HTH_IS21"/>
    <property type="match status" value="1"/>
</dbReference>
<name>D6TQ64_KTERA</name>
<dbReference type="InterPro" id="IPR054353">
    <property type="entry name" value="IstA-like_C"/>
</dbReference>
<dbReference type="GO" id="GO:0003677">
    <property type="term" value="F:DNA binding"/>
    <property type="evidence" value="ECO:0007669"/>
    <property type="project" value="UniProtKB-KW"/>
</dbReference>
<protein>
    <submittedName>
        <fullName evidence="7">Integrase catalytic region</fullName>
    </submittedName>
</protein>
<dbReference type="PANTHER" id="PTHR35004:SF7">
    <property type="entry name" value="INTEGRASE PROTEIN"/>
    <property type="match status" value="1"/>
</dbReference>
<dbReference type="eggNOG" id="COG4584">
    <property type="taxonomic scope" value="Bacteria"/>
</dbReference>
<keyword evidence="3" id="KW-0238">DNA-binding</keyword>
<dbReference type="RefSeq" id="WP_007909414.1">
    <property type="nucleotide sequence ID" value="NZ_ADVG01000002.1"/>
</dbReference>
<dbReference type="InParanoid" id="D6TQ64"/>
<dbReference type="STRING" id="485913.Krac_6942"/>
<dbReference type="InterPro" id="IPR001584">
    <property type="entry name" value="Integrase_cat-core"/>
</dbReference>
<dbReference type="EMBL" id="ADVG01000002">
    <property type="protein sequence ID" value="EFH85712.1"/>
    <property type="molecule type" value="Genomic_DNA"/>
</dbReference>
<reference evidence="7 8" key="1">
    <citation type="journal article" date="2011" name="Stand. Genomic Sci.">
        <title>Non-contiguous finished genome sequence and contextual data of the filamentous soil bacterium Ktedonobacter racemifer type strain (SOSP1-21).</title>
        <authorList>
            <person name="Chang Y.J."/>
            <person name="Land M."/>
            <person name="Hauser L."/>
            <person name="Chertkov O."/>
            <person name="Del Rio T.G."/>
            <person name="Nolan M."/>
            <person name="Copeland A."/>
            <person name="Tice H."/>
            <person name="Cheng J.F."/>
            <person name="Lucas S."/>
            <person name="Han C."/>
            <person name="Goodwin L."/>
            <person name="Pitluck S."/>
            <person name="Ivanova N."/>
            <person name="Ovchinikova G."/>
            <person name="Pati A."/>
            <person name="Chen A."/>
            <person name="Palaniappan K."/>
            <person name="Mavromatis K."/>
            <person name="Liolios K."/>
            <person name="Brettin T."/>
            <person name="Fiebig A."/>
            <person name="Rohde M."/>
            <person name="Abt B."/>
            <person name="Goker M."/>
            <person name="Detter J.C."/>
            <person name="Woyke T."/>
            <person name="Bristow J."/>
            <person name="Eisen J.A."/>
            <person name="Markowitz V."/>
            <person name="Hugenholtz P."/>
            <person name="Kyrpides N.C."/>
            <person name="Klenk H.P."/>
            <person name="Lapidus A."/>
        </authorList>
    </citation>
    <scope>NUCLEOTIDE SEQUENCE [LARGE SCALE GENOMIC DNA]</scope>
    <source>
        <strain evidence="8">DSM 44963</strain>
    </source>
</reference>
<dbReference type="PROSITE" id="PS50994">
    <property type="entry name" value="INTEGRASE"/>
    <property type="match status" value="1"/>
</dbReference>
<comment type="caution">
    <text evidence="7">The sequence shown here is derived from an EMBL/GenBank/DDBJ whole genome shotgun (WGS) entry which is preliminary data.</text>
</comment>
<comment type="similarity">
    <text evidence="1">Belongs to the transposase IS21/IS408/IS1162 family.</text>
</comment>
<dbReference type="Pfam" id="PF22483">
    <property type="entry name" value="Mu-transpos_C_2"/>
    <property type="match status" value="1"/>
</dbReference>
<sequence>MITLEQYEQIRRMYHVEEQSERAIARTLGISRQTVSKALHADRPPEYTLKRPRPSPVLGPYQARLDALLAENAHLPKKQRYTAHKLFELLQTEGYSGSESSIQMYGVRWRKTHKRPATFLPLEFDPGQDAQVDWGEAQVIVGGIQQTVQVFVMHLSYSRRTFVMCFPSQKQEAFLYGHVCAFEHFGGVPHRISYDNLAAALKPLIEGRIREEQRAFVAFRSHYLFASHFCTPAQGHEKGGVEGSVGFSRRNYLVPMPQVESYTELNRSLLEKCLRDDVRVVHRQPLSIGQAWKIEQPALRPLPKRAFDCCVTRQVHLTPYSQVSYDTNRYSVPTEQARKLLTLKAYPFTVEIYDKGQLLAVHERSYGREQDVFNPLHYLFLLEIRLGAFEYARPLKQWKVDWPSSYHRLLAHLREKWPEGRGVKEFVRILRLHQQYPASVVEQAIEQALAFGCTHLDGVKHCLEHGQAEVEARPLLDLSDRPHLASLGSQAIDLAWYDQLIGRGVAQ</sequence>
<evidence type="ECO:0000259" key="5">
    <source>
        <dbReference type="PROSITE" id="PS50531"/>
    </source>
</evidence>
<evidence type="ECO:0000256" key="2">
    <source>
        <dbReference type="ARBA" id="ARBA00022578"/>
    </source>
</evidence>
<organism evidence="7 8">
    <name type="scientific">Ktedonobacter racemifer DSM 44963</name>
    <dbReference type="NCBI Taxonomy" id="485913"/>
    <lineage>
        <taxon>Bacteria</taxon>
        <taxon>Bacillati</taxon>
        <taxon>Chloroflexota</taxon>
        <taxon>Ktedonobacteria</taxon>
        <taxon>Ktedonobacterales</taxon>
        <taxon>Ktedonobacteraceae</taxon>
        <taxon>Ktedonobacter</taxon>
    </lineage>
</organism>
<dbReference type="PANTHER" id="PTHR35004">
    <property type="entry name" value="TRANSPOSASE RV3428C-RELATED"/>
    <property type="match status" value="1"/>
</dbReference>
<dbReference type="AlphaFoldDB" id="D6TQ64"/>
<evidence type="ECO:0000313" key="7">
    <source>
        <dbReference type="EMBL" id="EFH85712.1"/>
    </source>
</evidence>
<dbReference type="NCBIfam" id="NF033546">
    <property type="entry name" value="transpos_IS21"/>
    <property type="match status" value="1"/>
</dbReference>
<dbReference type="GO" id="GO:0015074">
    <property type="term" value="P:DNA integration"/>
    <property type="evidence" value="ECO:0007669"/>
    <property type="project" value="InterPro"/>
</dbReference>
<evidence type="ECO:0000256" key="4">
    <source>
        <dbReference type="ARBA" id="ARBA00023172"/>
    </source>
</evidence>
<dbReference type="Gene3D" id="1.10.10.60">
    <property type="entry name" value="Homeodomain-like"/>
    <property type="match status" value="1"/>
</dbReference>
<keyword evidence="2" id="KW-0815">Transposition</keyword>
<dbReference type="GO" id="GO:0006310">
    <property type="term" value="P:DNA recombination"/>
    <property type="evidence" value="ECO:0007669"/>
    <property type="project" value="UniProtKB-KW"/>
</dbReference>
<dbReference type="GO" id="GO:0032196">
    <property type="term" value="P:transposition"/>
    <property type="evidence" value="ECO:0007669"/>
    <property type="project" value="UniProtKB-KW"/>
</dbReference>
<feature type="domain" description="Integrase catalytic" evidence="6">
    <location>
        <begin position="122"/>
        <end position="305"/>
    </location>
</feature>
<evidence type="ECO:0000259" key="6">
    <source>
        <dbReference type="PROSITE" id="PS50994"/>
    </source>
</evidence>
<dbReference type="InterPro" id="IPR017894">
    <property type="entry name" value="HTH_IS21_transposase_type"/>
</dbReference>
<feature type="domain" description="HTH IS21-type" evidence="5">
    <location>
        <begin position="6"/>
        <end position="69"/>
    </location>
</feature>
<evidence type="ECO:0000313" key="8">
    <source>
        <dbReference type="Proteomes" id="UP000004508"/>
    </source>
</evidence>
<proteinExistence type="inferred from homology"/>
<dbReference type="Proteomes" id="UP000004508">
    <property type="component" value="Unassembled WGS sequence"/>
</dbReference>
<evidence type="ECO:0000256" key="1">
    <source>
        <dbReference type="ARBA" id="ARBA00009277"/>
    </source>
</evidence>